<dbReference type="PANTHER" id="PTHR30163:SF8">
    <property type="entry name" value="LYTIC MUREIN TRANSGLYCOSYLASE"/>
    <property type="match status" value="1"/>
</dbReference>
<evidence type="ECO:0000259" key="2">
    <source>
        <dbReference type="Pfam" id="PF13406"/>
    </source>
</evidence>
<dbReference type="Gene3D" id="1.10.530.10">
    <property type="match status" value="1"/>
</dbReference>
<reference evidence="3 4" key="1">
    <citation type="submission" date="2016-10" db="EMBL/GenBank/DDBJ databases">
        <authorList>
            <person name="de Groot N.N."/>
        </authorList>
    </citation>
    <scope>NUCLEOTIDE SEQUENCE [LARGE SCALE GENOMIC DNA]</scope>
    <source>
        <strain evidence="3 4">DSM 16199</strain>
    </source>
</reference>
<dbReference type="NCBIfam" id="TIGR02283">
    <property type="entry name" value="MltB_2"/>
    <property type="match status" value="1"/>
</dbReference>
<evidence type="ECO:0000313" key="4">
    <source>
        <dbReference type="Proteomes" id="UP000199550"/>
    </source>
</evidence>
<dbReference type="InterPro" id="IPR043426">
    <property type="entry name" value="MltB-like"/>
</dbReference>
<dbReference type="InterPro" id="IPR023346">
    <property type="entry name" value="Lysozyme-like_dom_sf"/>
</dbReference>
<dbReference type="AlphaFoldDB" id="A0A1I4F1A2"/>
<dbReference type="InterPro" id="IPR002477">
    <property type="entry name" value="Peptidoglycan-bd-like"/>
</dbReference>
<protein>
    <submittedName>
        <fullName evidence="3">Lytic murein transglycosylase</fullName>
    </submittedName>
</protein>
<evidence type="ECO:0000259" key="1">
    <source>
        <dbReference type="Pfam" id="PF01471"/>
    </source>
</evidence>
<dbReference type="PANTHER" id="PTHR30163">
    <property type="entry name" value="MEMBRANE-BOUND LYTIC MUREIN TRANSGLYCOSYLASE B"/>
    <property type="match status" value="1"/>
</dbReference>
<name>A0A1I4F1A2_9RHOB</name>
<feature type="domain" description="Transglycosylase SLT" evidence="2">
    <location>
        <begin position="45"/>
        <end position="336"/>
    </location>
</feature>
<dbReference type="OrthoDB" id="9808544at2"/>
<evidence type="ECO:0000313" key="3">
    <source>
        <dbReference type="EMBL" id="SFL11339.1"/>
    </source>
</evidence>
<dbReference type="FunFam" id="1.10.8.350:FF:000001">
    <property type="entry name" value="Lytic murein transglycosylase B"/>
    <property type="match status" value="1"/>
</dbReference>
<proteinExistence type="predicted"/>
<gene>
    <name evidence="3" type="ORF">SAMN04488004_10815</name>
</gene>
<dbReference type="Gene3D" id="1.10.8.350">
    <property type="entry name" value="Bacterial muramidase"/>
    <property type="match status" value="1"/>
</dbReference>
<dbReference type="Gene3D" id="1.10.101.10">
    <property type="entry name" value="PGBD-like superfamily/PGBD"/>
    <property type="match status" value="1"/>
</dbReference>
<dbReference type="GO" id="GO:0009253">
    <property type="term" value="P:peptidoglycan catabolic process"/>
    <property type="evidence" value="ECO:0007669"/>
    <property type="project" value="TreeGrafter"/>
</dbReference>
<dbReference type="InterPro" id="IPR011970">
    <property type="entry name" value="MltB_2"/>
</dbReference>
<keyword evidence="4" id="KW-1185">Reference proteome</keyword>
<dbReference type="Proteomes" id="UP000199550">
    <property type="component" value="Unassembled WGS sequence"/>
</dbReference>
<dbReference type="InterPro" id="IPR031304">
    <property type="entry name" value="SLT_2"/>
</dbReference>
<dbReference type="SUPFAM" id="SSF53955">
    <property type="entry name" value="Lysozyme-like"/>
    <property type="match status" value="1"/>
</dbReference>
<dbReference type="InterPro" id="IPR036365">
    <property type="entry name" value="PGBD-like_sf"/>
</dbReference>
<dbReference type="Pfam" id="PF13406">
    <property type="entry name" value="SLT_2"/>
    <property type="match status" value="1"/>
</dbReference>
<dbReference type="CDD" id="cd13399">
    <property type="entry name" value="Slt35-like"/>
    <property type="match status" value="1"/>
</dbReference>
<dbReference type="Pfam" id="PF01471">
    <property type="entry name" value="PG_binding_1"/>
    <property type="match status" value="1"/>
</dbReference>
<dbReference type="EMBL" id="FOTF01000008">
    <property type="protein sequence ID" value="SFL11339.1"/>
    <property type="molecule type" value="Genomic_DNA"/>
</dbReference>
<feature type="domain" description="Peptidoglycan binding-like" evidence="1">
    <location>
        <begin position="357"/>
        <end position="412"/>
    </location>
</feature>
<dbReference type="RefSeq" id="WP_090188373.1">
    <property type="nucleotide sequence ID" value="NZ_FOTF01000008.1"/>
</dbReference>
<dbReference type="InterPro" id="IPR036366">
    <property type="entry name" value="PGBDSf"/>
</dbReference>
<accession>A0A1I4F1A2</accession>
<dbReference type="GO" id="GO:0008933">
    <property type="term" value="F:peptidoglycan lytic transglycosylase activity"/>
    <property type="evidence" value="ECO:0007669"/>
    <property type="project" value="TreeGrafter"/>
</dbReference>
<sequence>MRFAFVIAVSLSTAAWGAPDSTLRPELRPAATPGRTYAQVPDAGFDAWVRAFRPRALGKGVSAATFDAAFANAGFIPDSIALDRNQAEFTKPLSEYMATAASDDRVATGRAMLVQYGDLLERIEAAYGVDRHVVLAVWGMESNFGKRRGSVPLVSTLATLSYEGRRGRFFEDQLIAALKILQRGDTTPQNMTGSWAGAMGHTQFMPSSYAAYAVDFTGDGRRDIWSNDPSDALASTAAYLANFGWTKGQPWGVEVRLPRGFDYSKTARSVKQRASAWAALGVVGTDGRAVRDHGTAGLITPTGAGGPAFLVFRNFDVISRYNNAEAYIIGVGHLGDRIKGMEPLQRPFVAGERSLKRAERIELQQRLTAAGHDTGGVDGKIGPGSRRAIRAFQTSRGLPPDGYASLTLLNRLR</sequence>
<organism evidence="3 4">
    <name type="scientific">Loktanella salsilacus</name>
    <dbReference type="NCBI Taxonomy" id="195913"/>
    <lineage>
        <taxon>Bacteria</taxon>
        <taxon>Pseudomonadati</taxon>
        <taxon>Pseudomonadota</taxon>
        <taxon>Alphaproteobacteria</taxon>
        <taxon>Rhodobacterales</taxon>
        <taxon>Roseobacteraceae</taxon>
        <taxon>Loktanella</taxon>
    </lineage>
</organism>
<dbReference type="STRING" id="195913.SAMN04488004_10815"/>
<dbReference type="SUPFAM" id="SSF47090">
    <property type="entry name" value="PGBD-like"/>
    <property type="match status" value="1"/>
</dbReference>